<evidence type="ECO:0000256" key="5">
    <source>
        <dbReference type="ARBA" id="ARBA00022989"/>
    </source>
</evidence>
<evidence type="ECO:0000313" key="9">
    <source>
        <dbReference type="EMBL" id="ARP83884.1"/>
    </source>
</evidence>
<gene>
    <name evidence="9" type="ORF">CAL12_25745</name>
</gene>
<evidence type="ECO:0000256" key="7">
    <source>
        <dbReference type="RuleBase" id="RU363032"/>
    </source>
</evidence>
<dbReference type="PANTHER" id="PTHR30151:SF0">
    <property type="entry name" value="ABC TRANSPORTER PERMEASE PROTEIN MJ0413-RELATED"/>
    <property type="match status" value="1"/>
</dbReference>
<dbReference type="PROSITE" id="PS50928">
    <property type="entry name" value="ABC_TM1"/>
    <property type="match status" value="1"/>
</dbReference>
<evidence type="ECO:0000256" key="4">
    <source>
        <dbReference type="ARBA" id="ARBA00022692"/>
    </source>
</evidence>
<evidence type="ECO:0000259" key="8">
    <source>
        <dbReference type="PROSITE" id="PS50928"/>
    </source>
</evidence>
<evidence type="ECO:0000256" key="1">
    <source>
        <dbReference type="ARBA" id="ARBA00004651"/>
    </source>
</evidence>
<keyword evidence="6 7" id="KW-0472">Membrane</keyword>
<feature type="domain" description="ABC transmembrane type-1" evidence="8">
    <location>
        <begin position="107"/>
        <end position="288"/>
    </location>
</feature>
<keyword evidence="5 7" id="KW-1133">Transmembrane helix</keyword>
<accession>A0A1W6YSC0</accession>
<evidence type="ECO:0000256" key="6">
    <source>
        <dbReference type="ARBA" id="ARBA00023136"/>
    </source>
</evidence>
<dbReference type="AlphaFoldDB" id="A0A1W6YSC0"/>
<feature type="transmembrane region" description="Helical" evidence="7">
    <location>
        <begin position="174"/>
        <end position="196"/>
    </location>
</feature>
<dbReference type="KEGG" id="bgv:CAL12_25745"/>
<evidence type="ECO:0000256" key="3">
    <source>
        <dbReference type="ARBA" id="ARBA00022475"/>
    </source>
</evidence>
<dbReference type="Gene3D" id="1.10.3720.10">
    <property type="entry name" value="MetI-like"/>
    <property type="match status" value="1"/>
</dbReference>
<evidence type="ECO:0000256" key="2">
    <source>
        <dbReference type="ARBA" id="ARBA00022448"/>
    </source>
</evidence>
<dbReference type="PANTHER" id="PTHR30151">
    <property type="entry name" value="ALKANE SULFONATE ABC TRANSPORTER-RELATED, MEMBRANE SUBUNIT"/>
    <property type="match status" value="1"/>
</dbReference>
<dbReference type="GO" id="GO:0005886">
    <property type="term" value="C:plasma membrane"/>
    <property type="evidence" value="ECO:0007669"/>
    <property type="project" value="UniProtKB-SubCell"/>
</dbReference>
<feature type="transmembrane region" description="Helical" evidence="7">
    <location>
        <begin position="104"/>
        <end position="134"/>
    </location>
</feature>
<name>A0A1W6YSC0_9BORD</name>
<feature type="transmembrane region" description="Helical" evidence="7">
    <location>
        <begin position="63"/>
        <end position="84"/>
    </location>
</feature>
<organism evidence="9 10">
    <name type="scientific">Bordetella genomosp. 8</name>
    <dbReference type="NCBI Taxonomy" id="1416806"/>
    <lineage>
        <taxon>Bacteria</taxon>
        <taxon>Pseudomonadati</taxon>
        <taxon>Pseudomonadota</taxon>
        <taxon>Betaproteobacteria</taxon>
        <taxon>Burkholderiales</taxon>
        <taxon>Alcaligenaceae</taxon>
        <taxon>Bordetella</taxon>
    </lineage>
</organism>
<comment type="subcellular location">
    <subcellularLocation>
        <location evidence="1 7">Cell membrane</location>
        <topology evidence="1 7">Multi-pass membrane protein</topology>
    </subcellularLocation>
</comment>
<dbReference type="SUPFAM" id="SSF161098">
    <property type="entry name" value="MetI-like"/>
    <property type="match status" value="1"/>
</dbReference>
<keyword evidence="2 7" id="KW-0813">Transport</keyword>
<protein>
    <recommendedName>
        <fullName evidence="8">ABC transmembrane type-1 domain-containing protein</fullName>
    </recommendedName>
</protein>
<sequence>MRRRSRCSTSRRATWACSSLSRTSARWCGTRRRAPEASPMSSTISARATVPAPAPRRRWAAHVFTLAFLAVWEAASWVLPPFLLPGPGEVAVGLYRFLGNPHQLWHLVVSIGHVLGAIALSFVIGALLALLPYYFPVWRFAIQHRLAPLLNAFPGVGWTLLAVMWFGINSGAVIFAISAVLVPFALVNLWAGLNNLDGELLEMSRSYTRARGRQFRLVIVPLLYPFVFATLRIMFGVAWKVTLTAELFGGNSGLGYVINMARQDFDTTTIFVAIVLIVLFVYGTDRLVFSPLQNRLSRHYAQ</sequence>
<keyword evidence="4 7" id="KW-0812">Transmembrane</keyword>
<feature type="transmembrane region" description="Helical" evidence="7">
    <location>
        <begin position="146"/>
        <end position="168"/>
    </location>
</feature>
<feature type="transmembrane region" description="Helical" evidence="7">
    <location>
        <begin position="270"/>
        <end position="289"/>
    </location>
</feature>
<feature type="transmembrane region" description="Helical" evidence="7">
    <location>
        <begin position="217"/>
        <end position="239"/>
    </location>
</feature>
<evidence type="ECO:0000313" key="10">
    <source>
        <dbReference type="Proteomes" id="UP000194151"/>
    </source>
</evidence>
<proteinExistence type="inferred from homology"/>
<dbReference type="GO" id="GO:0055085">
    <property type="term" value="P:transmembrane transport"/>
    <property type="evidence" value="ECO:0007669"/>
    <property type="project" value="InterPro"/>
</dbReference>
<dbReference type="CDD" id="cd06261">
    <property type="entry name" value="TM_PBP2"/>
    <property type="match status" value="1"/>
</dbReference>
<dbReference type="EMBL" id="CP021108">
    <property type="protein sequence ID" value="ARP83884.1"/>
    <property type="molecule type" value="Genomic_DNA"/>
</dbReference>
<dbReference type="Pfam" id="PF00528">
    <property type="entry name" value="BPD_transp_1"/>
    <property type="match status" value="1"/>
</dbReference>
<dbReference type="InterPro" id="IPR035906">
    <property type="entry name" value="MetI-like_sf"/>
</dbReference>
<dbReference type="STRING" id="1416806.CAL12_25745"/>
<comment type="similarity">
    <text evidence="7">Belongs to the binding-protein-dependent transport system permease family.</text>
</comment>
<reference evidence="9 10" key="1">
    <citation type="submission" date="2017-05" db="EMBL/GenBank/DDBJ databases">
        <title>Complete and WGS of Bordetella genogroups.</title>
        <authorList>
            <person name="Spilker T."/>
            <person name="LiPuma J."/>
        </authorList>
    </citation>
    <scope>NUCLEOTIDE SEQUENCE [LARGE SCALE GENOMIC DNA]</scope>
    <source>
        <strain evidence="9 10">AU19157</strain>
    </source>
</reference>
<dbReference type="Proteomes" id="UP000194151">
    <property type="component" value="Chromosome"/>
</dbReference>
<keyword evidence="10" id="KW-1185">Reference proteome</keyword>
<dbReference type="InterPro" id="IPR000515">
    <property type="entry name" value="MetI-like"/>
</dbReference>
<keyword evidence="3" id="KW-1003">Cell membrane</keyword>